<dbReference type="FunFam" id="3.40.50.10860:FF:000010">
    <property type="entry name" value="Leucine dehydrogenase"/>
    <property type="match status" value="1"/>
</dbReference>
<dbReference type="PRINTS" id="PR00082">
    <property type="entry name" value="GLFDHDRGNASE"/>
</dbReference>
<evidence type="ECO:0000256" key="6">
    <source>
        <dbReference type="RuleBase" id="RU004417"/>
    </source>
</evidence>
<dbReference type="Gene3D" id="3.40.50.10860">
    <property type="entry name" value="Leucine Dehydrogenase, chain A, domain 1"/>
    <property type="match status" value="1"/>
</dbReference>
<dbReference type="Gene3D" id="3.40.50.720">
    <property type="entry name" value="NAD(P)-binding Rossmann-like Domain"/>
    <property type="match status" value="1"/>
</dbReference>
<dbReference type="InterPro" id="IPR006097">
    <property type="entry name" value="Glu/Leu/Phe/Val/Trp_DH_dimer"/>
</dbReference>
<keyword evidence="5" id="KW-0547">Nucleotide-binding</keyword>
<dbReference type="InterPro" id="IPR046346">
    <property type="entry name" value="Aminoacid_DH-like_N_sf"/>
</dbReference>
<feature type="domain" description="Glutamate/phenylalanine/leucine/valine/L-tryptophan dehydrogenase C-terminal" evidence="7">
    <location>
        <begin position="156"/>
        <end position="359"/>
    </location>
</feature>
<organism evidence="8 9">
    <name type="scientific">Pannonibacter indicus</name>
    <dbReference type="NCBI Taxonomy" id="466044"/>
    <lineage>
        <taxon>Bacteria</taxon>
        <taxon>Pseudomonadati</taxon>
        <taxon>Pseudomonadota</taxon>
        <taxon>Alphaproteobacteria</taxon>
        <taxon>Hyphomicrobiales</taxon>
        <taxon>Stappiaceae</taxon>
        <taxon>Pannonibacter</taxon>
    </lineage>
</organism>
<feature type="binding site" evidence="5">
    <location>
        <begin position="192"/>
        <end position="197"/>
    </location>
    <ligand>
        <name>NAD(+)</name>
        <dbReference type="ChEBI" id="CHEBI:57540"/>
    </ligand>
</feature>
<evidence type="ECO:0000256" key="1">
    <source>
        <dbReference type="ARBA" id="ARBA00006382"/>
    </source>
</evidence>
<dbReference type="Pfam" id="PF00208">
    <property type="entry name" value="ELFV_dehydrog"/>
    <property type="match status" value="1"/>
</dbReference>
<evidence type="ECO:0000259" key="7">
    <source>
        <dbReference type="SMART" id="SM00839"/>
    </source>
</evidence>
<dbReference type="GO" id="GO:0000166">
    <property type="term" value="F:nucleotide binding"/>
    <property type="evidence" value="ECO:0007669"/>
    <property type="project" value="UniProtKB-KW"/>
</dbReference>
<keyword evidence="9" id="KW-1185">Reference proteome</keyword>
<evidence type="ECO:0000256" key="5">
    <source>
        <dbReference type="PIRSR" id="PIRSR000188-2"/>
    </source>
</evidence>
<dbReference type="PANTHER" id="PTHR42722:SF1">
    <property type="entry name" value="VALINE DEHYDROGENASE"/>
    <property type="match status" value="1"/>
</dbReference>
<proteinExistence type="inferred from homology"/>
<gene>
    <name evidence="8" type="ORF">Ga0061067_107120</name>
</gene>
<dbReference type="InterPro" id="IPR033524">
    <property type="entry name" value="Glu/Leu/Phe/Val_DH_AS"/>
</dbReference>
<feature type="active site" description="Proton donor/acceptor" evidence="4">
    <location>
        <position position="94"/>
    </location>
</feature>
<dbReference type="PIRSF" id="PIRSF000188">
    <property type="entry name" value="Phe_leu_dh"/>
    <property type="match status" value="1"/>
</dbReference>
<dbReference type="SUPFAM" id="SSF51735">
    <property type="entry name" value="NAD(P)-binding Rossmann-fold domains"/>
    <property type="match status" value="1"/>
</dbReference>
<dbReference type="EMBL" id="CYHE01000007">
    <property type="protein sequence ID" value="CUA97385.1"/>
    <property type="molecule type" value="Genomic_DNA"/>
</dbReference>
<evidence type="ECO:0000256" key="4">
    <source>
        <dbReference type="PIRSR" id="PIRSR000188-1"/>
    </source>
</evidence>
<protein>
    <submittedName>
        <fullName evidence="8">Glutamate dehydrogenase/leucine dehydrogenase</fullName>
    </submittedName>
</protein>
<dbReference type="InterPro" id="IPR036291">
    <property type="entry name" value="NAD(P)-bd_dom_sf"/>
</dbReference>
<reference evidence="9" key="1">
    <citation type="submission" date="2015-08" db="EMBL/GenBank/DDBJ databases">
        <authorList>
            <person name="Varghese N."/>
        </authorList>
    </citation>
    <scope>NUCLEOTIDE SEQUENCE [LARGE SCALE GENOMIC DNA]</scope>
    <source>
        <strain evidence="9">DSM 23407</strain>
    </source>
</reference>
<dbReference type="InterPro" id="IPR006096">
    <property type="entry name" value="Glu/Leu/Phe/Val/Trp_DH_C"/>
</dbReference>
<dbReference type="Pfam" id="PF02812">
    <property type="entry name" value="ELFV_dehydrog_N"/>
    <property type="match status" value="1"/>
</dbReference>
<dbReference type="Proteomes" id="UP000183900">
    <property type="component" value="Unassembled WGS sequence"/>
</dbReference>
<dbReference type="CDD" id="cd01075">
    <property type="entry name" value="NAD_bind_Leu_Phe_Val_DH"/>
    <property type="match status" value="1"/>
</dbReference>
<dbReference type="GO" id="GO:0006520">
    <property type="term" value="P:amino acid metabolic process"/>
    <property type="evidence" value="ECO:0007669"/>
    <property type="project" value="InterPro"/>
</dbReference>
<evidence type="ECO:0000256" key="3">
    <source>
        <dbReference type="ARBA" id="ARBA00023027"/>
    </source>
</evidence>
<accession>A0A0K6I2M8</accession>
<evidence type="ECO:0000313" key="8">
    <source>
        <dbReference type="EMBL" id="CUA97385.1"/>
    </source>
</evidence>
<name>A0A0K6I2M8_9HYPH</name>
<dbReference type="InterPro" id="IPR006095">
    <property type="entry name" value="Glu/Leu/Phe/Val/Trp_DH"/>
</dbReference>
<dbReference type="PROSITE" id="PS00074">
    <property type="entry name" value="GLFV_DEHYDROGENASE"/>
    <property type="match status" value="1"/>
</dbReference>
<keyword evidence="2 6" id="KW-0560">Oxidoreductase</keyword>
<comment type="similarity">
    <text evidence="1 6">Belongs to the Glu/Leu/Phe/Val dehydrogenases family.</text>
</comment>
<keyword evidence="3 5" id="KW-0520">NAD</keyword>
<sequence length="360" mass="37404">MNAPSRTAPFSTQGMTAFDHPEFSGHEQVVFAHDRETGLRAILCVHDSRLGPALGGCRIWPYATTEDALRDALRLSRGMTYKNALAGLDLGGGKAVIIADPRKDKTPALMRAFGRHVARMNGSYITAEDVGVSAEDMEDVARETAHVRGTRATGLGDPSPYTALGVFAGIRAALAYVNGTDSLSGCTVSVQGLGHVGFDVARQLKAAGARLIVSDIHQPAVDRAVAELEAVAVSPAEAHAVEADVYAPCALGAVLNAVTIPQIKAKIVAGAANNQLATPADGQALKDRGILYAPDYAINAGGVISIALATPGGDDALVLEKTLAIGTTLTRIFQRAEAEGLPPETVADRLAEERLAAAGK</sequence>
<dbReference type="SMART" id="SM00839">
    <property type="entry name" value="ELFV_dehydrog"/>
    <property type="match status" value="1"/>
</dbReference>
<evidence type="ECO:0000313" key="9">
    <source>
        <dbReference type="Proteomes" id="UP000183900"/>
    </source>
</evidence>
<dbReference type="SUPFAM" id="SSF53223">
    <property type="entry name" value="Aminoacid dehydrogenase-like, N-terminal domain"/>
    <property type="match status" value="1"/>
</dbReference>
<dbReference type="InterPro" id="IPR016211">
    <property type="entry name" value="Glu/Phe/Leu/Val/Trp_DH_bac/arc"/>
</dbReference>
<dbReference type="AlphaFoldDB" id="A0A0K6I2M8"/>
<evidence type="ECO:0000256" key="2">
    <source>
        <dbReference type="ARBA" id="ARBA00023002"/>
    </source>
</evidence>
<dbReference type="PANTHER" id="PTHR42722">
    <property type="entry name" value="LEUCINE DEHYDROGENASE"/>
    <property type="match status" value="1"/>
</dbReference>
<dbReference type="GO" id="GO:0016639">
    <property type="term" value="F:oxidoreductase activity, acting on the CH-NH2 group of donors, NAD or NADP as acceptor"/>
    <property type="evidence" value="ECO:0007669"/>
    <property type="project" value="InterPro"/>
</dbReference>
<dbReference type="RefSeq" id="WP_055455985.1">
    <property type="nucleotide sequence ID" value="NZ_CYHE01000007.1"/>
</dbReference>